<dbReference type="InterPro" id="IPR002178">
    <property type="entry name" value="PTS_EIIA_type-2_dom"/>
</dbReference>
<organism evidence="2 3">
    <name type="scientific">Borrelia miyamotoi</name>
    <dbReference type="NCBI Taxonomy" id="47466"/>
    <lineage>
        <taxon>Bacteria</taxon>
        <taxon>Pseudomonadati</taxon>
        <taxon>Spirochaetota</taxon>
        <taxon>Spirochaetia</taxon>
        <taxon>Spirochaetales</taxon>
        <taxon>Borreliaceae</taxon>
        <taxon>Borrelia</taxon>
    </lineage>
</organism>
<gene>
    <name evidence="2" type="ORF">O5404_02265</name>
</gene>
<proteinExistence type="predicted"/>
<reference evidence="2" key="1">
    <citation type="submission" date="2022-12" db="EMBL/GenBank/DDBJ databases">
        <title>B. miyamotoi WGS.</title>
        <authorList>
            <person name="Gabriele M."/>
            <person name="Kuleshov K.V."/>
            <person name="Hepner S."/>
            <person name="Hoornstra D."/>
            <person name="Hovius J.W."/>
            <person name="Platonov A.E."/>
            <person name="Fingerle V."/>
            <person name="Strube C."/>
        </authorList>
    </citation>
    <scope>NUCLEOTIDE SEQUENCE</scope>
    <source>
        <strain evidence="2">ZStruIII14-9</strain>
    </source>
</reference>
<sequence length="65" mass="7514">MGDVIKSSFVLLLYIKGNVINWSDDNPPINLIFLICVSKIRRNNEHIKSIAFIANLFESNEFKIF</sequence>
<dbReference type="Proteomes" id="UP001164513">
    <property type="component" value="Chromosome"/>
</dbReference>
<feature type="domain" description="PTS EIIA type-2" evidence="1">
    <location>
        <begin position="5"/>
        <end position="62"/>
    </location>
</feature>
<dbReference type="Gene3D" id="3.40.930.10">
    <property type="entry name" value="Mannitol-specific EII, Chain A"/>
    <property type="match status" value="1"/>
</dbReference>
<keyword evidence="2" id="KW-0762">Sugar transport</keyword>
<dbReference type="RefSeq" id="WP_241677620.1">
    <property type="nucleotide sequence ID" value="NZ_CP044625.1"/>
</dbReference>
<dbReference type="Pfam" id="PF00359">
    <property type="entry name" value="PTS_EIIA_2"/>
    <property type="match status" value="1"/>
</dbReference>
<evidence type="ECO:0000259" key="1">
    <source>
        <dbReference type="Pfam" id="PF00359"/>
    </source>
</evidence>
<dbReference type="InterPro" id="IPR016152">
    <property type="entry name" value="PTrfase/Anion_transptr"/>
</dbReference>
<accession>A0AAX3JMU9</accession>
<dbReference type="SUPFAM" id="SSF55804">
    <property type="entry name" value="Phoshotransferase/anion transport protein"/>
    <property type="match status" value="1"/>
</dbReference>
<dbReference type="AlphaFoldDB" id="A0AAX3JMU9"/>
<evidence type="ECO:0000313" key="2">
    <source>
        <dbReference type="EMBL" id="WAZ71841.1"/>
    </source>
</evidence>
<dbReference type="EMBL" id="CP114720">
    <property type="protein sequence ID" value="WAZ71841.1"/>
    <property type="molecule type" value="Genomic_DNA"/>
</dbReference>
<evidence type="ECO:0000313" key="3">
    <source>
        <dbReference type="Proteomes" id="UP001164513"/>
    </source>
</evidence>
<name>A0AAX3JMU9_9SPIR</name>
<keyword evidence="2" id="KW-0813">Transport</keyword>
<protein>
    <submittedName>
        <fullName evidence="2">PTS sugar transporter subunit IIA</fullName>
    </submittedName>
</protein>